<dbReference type="InterPro" id="IPR042099">
    <property type="entry name" value="ANL_N_sf"/>
</dbReference>
<protein>
    <recommendedName>
        <fullName evidence="3">AMP-dependent synthetase/ligase domain-containing protein</fullName>
    </recommendedName>
</protein>
<comment type="similarity">
    <text evidence="1">Belongs to the ATP-dependent AMP-binding enzyme family.</text>
</comment>
<keyword evidence="5" id="KW-1185">Reference proteome</keyword>
<dbReference type="Gene3D" id="3.40.50.12780">
    <property type="entry name" value="N-terminal domain of ligase-like"/>
    <property type="match status" value="1"/>
</dbReference>
<dbReference type="PANTHER" id="PTHR43201">
    <property type="entry name" value="ACYL-COA SYNTHETASE"/>
    <property type="match status" value="1"/>
</dbReference>
<accession>A0A5R8KAN8</accession>
<dbReference type="GO" id="GO:0031956">
    <property type="term" value="F:medium-chain fatty acid-CoA ligase activity"/>
    <property type="evidence" value="ECO:0007669"/>
    <property type="project" value="TreeGrafter"/>
</dbReference>
<organism evidence="4 5">
    <name type="scientific">Phragmitibacter flavus</name>
    <dbReference type="NCBI Taxonomy" id="2576071"/>
    <lineage>
        <taxon>Bacteria</taxon>
        <taxon>Pseudomonadati</taxon>
        <taxon>Verrucomicrobiota</taxon>
        <taxon>Verrucomicrobiia</taxon>
        <taxon>Verrucomicrobiales</taxon>
        <taxon>Verrucomicrobiaceae</taxon>
        <taxon>Phragmitibacter</taxon>
    </lineage>
</organism>
<evidence type="ECO:0000259" key="3">
    <source>
        <dbReference type="Pfam" id="PF00501"/>
    </source>
</evidence>
<evidence type="ECO:0000256" key="1">
    <source>
        <dbReference type="ARBA" id="ARBA00006432"/>
    </source>
</evidence>
<dbReference type="OrthoDB" id="9762242at2"/>
<dbReference type="Proteomes" id="UP000306196">
    <property type="component" value="Unassembled WGS sequence"/>
</dbReference>
<dbReference type="AlphaFoldDB" id="A0A5R8KAN8"/>
<feature type="domain" description="AMP-dependent synthetase/ligase" evidence="3">
    <location>
        <begin position="41"/>
        <end position="197"/>
    </location>
</feature>
<proteinExistence type="inferred from homology"/>
<dbReference type="SUPFAM" id="SSF56801">
    <property type="entry name" value="Acetyl-CoA synthetase-like"/>
    <property type="match status" value="1"/>
</dbReference>
<evidence type="ECO:0000313" key="5">
    <source>
        <dbReference type="Proteomes" id="UP000306196"/>
    </source>
</evidence>
<dbReference type="EMBL" id="VAUV01000014">
    <property type="protein sequence ID" value="TLD69374.1"/>
    <property type="molecule type" value="Genomic_DNA"/>
</dbReference>
<name>A0A5R8KAN8_9BACT</name>
<dbReference type="RefSeq" id="WP_138087791.1">
    <property type="nucleotide sequence ID" value="NZ_VAUV01000014.1"/>
</dbReference>
<gene>
    <name evidence="4" type="ORF">FEM03_18575</name>
</gene>
<comment type="caution">
    <text evidence="4">The sequence shown here is derived from an EMBL/GenBank/DDBJ whole genome shotgun (WGS) entry which is preliminary data.</text>
</comment>
<reference evidence="4 5" key="1">
    <citation type="submission" date="2019-05" db="EMBL/GenBank/DDBJ databases">
        <title>Verrucobacter flavum gen. nov., sp. nov. a new member of the family Verrucomicrobiaceae.</title>
        <authorList>
            <person name="Szuroczki S."/>
            <person name="Abbaszade G."/>
            <person name="Szabo A."/>
            <person name="Felfoldi T."/>
            <person name="Schumann P."/>
            <person name="Boka K."/>
            <person name="Keki Z."/>
            <person name="Toumi M."/>
            <person name="Toth E."/>
        </authorList>
    </citation>
    <scope>NUCLEOTIDE SEQUENCE [LARGE SCALE GENOMIC DNA]</scope>
    <source>
        <strain evidence="4 5">MG-N-17</strain>
    </source>
</reference>
<dbReference type="Pfam" id="PF00501">
    <property type="entry name" value="AMP-binding"/>
    <property type="match status" value="1"/>
</dbReference>
<keyword evidence="2" id="KW-0436">Ligase</keyword>
<sequence>MRDTPELLSFAAPPPTPPQILACDPTSAEAQSLAAFAASHEATRSLYFFQTSGSEGHAKWVGLSHAALVSSAQAVNHHLEATANDRWLICLPLHHVGGFSILTRCQQSGATFFHDTEKWNPTRFAQLCAEQNITLTSLVPTQIFDLVQQKLEAPSTLRAIVVGGGALNCQLGQQAQTLGWPVLQSYGMTESASQIATAPLAQLHQGFDPDSLEVLPHWHLTTESDHRLIIRGPALADGYAIFNHSTQTWNWQPLNGELRTRDFVHLWHHGTRQFLQMLGRESAFIKIKGELINLAILQKKIDLLLPGAIICPLPDPRRETKLILVSENHQFTSAQIETAWQQYHADSPPTERLHQSVSITQIPRTDLGKINLPQLQRELQSL</sequence>
<dbReference type="InterPro" id="IPR000873">
    <property type="entry name" value="AMP-dep_synth/lig_dom"/>
</dbReference>
<dbReference type="GO" id="GO:0006631">
    <property type="term" value="P:fatty acid metabolic process"/>
    <property type="evidence" value="ECO:0007669"/>
    <property type="project" value="TreeGrafter"/>
</dbReference>
<dbReference type="PANTHER" id="PTHR43201:SF5">
    <property type="entry name" value="MEDIUM-CHAIN ACYL-COA LIGASE ACSF2, MITOCHONDRIAL"/>
    <property type="match status" value="1"/>
</dbReference>
<evidence type="ECO:0000313" key="4">
    <source>
        <dbReference type="EMBL" id="TLD69374.1"/>
    </source>
</evidence>
<evidence type="ECO:0000256" key="2">
    <source>
        <dbReference type="ARBA" id="ARBA00022598"/>
    </source>
</evidence>